<accession>A0ABT8C389</accession>
<sequence length="388" mass="41689">MKKFQLLIVLILFSTLSFVQAQEASEGSNLSLSGSVDAYFRTNLNAPNKGDDFQAPATSFANLPGFSLGMANIIAAYEGEKVGFVADLVFGPRGEDAVFGSPLYAGFEAGSSQIVNQLYMYWNASDVVTFTIGNFNTYLGYEVISPTGNFNYSTSYMFSYGPFSHTGLKADFQLSDNWSLMASIMNPTDVTEFNSIGSYTLGGQLAYTTDAGGTYLNLLYGDQDGKLDMNTLSSFGNSSMGNTFQIDLTTGYDVSESVYVGLNTTYNTTSAGQVLNGNSIQDASGDGYGFYGVAGYLQLATSETFSIGARGEYFSVFNDGLGGVVGLDNEGDGNVFAMTLSGNIKCMDNLTLIPEVRLDSMSEDYFLNNDYDDSSNLTSFLLAAVFSF</sequence>
<organism evidence="2 3">
    <name type="scientific">Cyclobacterium jeungdonense</name>
    <dbReference type="NCBI Taxonomy" id="708087"/>
    <lineage>
        <taxon>Bacteria</taxon>
        <taxon>Pseudomonadati</taxon>
        <taxon>Bacteroidota</taxon>
        <taxon>Cytophagia</taxon>
        <taxon>Cytophagales</taxon>
        <taxon>Cyclobacteriaceae</taxon>
        <taxon>Cyclobacterium</taxon>
    </lineage>
</organism>
<name>A0ABT8C389_9BACT</name>
<dbReference type="RefSeq" id="WP_163383762.1">
    <property type="nucleotide sequence ID" value="NZ_JAUFQS010000004.1"/>
</dbReference>
<keyword evidence="1" id="KW-0732">Signal</keyword>
<keyword evidence="3" id="KW-1185">Reference proteome</keyword>
<dbReference type="Pfam" id="PF07642">
    <property type="entry name" value="BBP2"/>
    <property type="match status" value="1"/>
</dbReference>
<comment type="caution">
    <text evidence="2">The sequence shown here is derived from an EMBL/GenBank/DDBJ whole genome shotgun (WGS) entry which is preliminary data.</text>
</comment>
<protein>
    <submittedName>
        <fullName evidence="2">Porin</fullName>
    </submittedName>
</protein>
<dbReference type="InterPro" id="IPR011486">
    <property type="entry name" value="BBP2"/>
</dbReference>
<reference evidence="3" key="1">
    <citation type="journal article" date="2019" name="Int. J. Syst. Evol. Microbiol.">
        <title>The Global Catalogue of Microorganisms (GCM) 10K type strain sequencing project: providing services to taxonomists for standard genome sequencing and annotation.</title>
        <authorList>
            <consortium name="The Broad Institute Genomics Platform"/>
            <consortium name="The Broad Institute Genome Sequencing Center for Infectious Disease"/>
            <person name="Wu L."/>
            <person name="Ma J."/>
        </authorList>
    </citation>
    <scope>NUCLEOTIDE SEQUENCE [LARGE SCALE GENOMIC DNA]</scope>
    <source>
        <strain evidence="3">CECT 7706</strain>
    </source>
</reference>
<evidence type="ECO:0000256" key="1">
    <source>
        <dbReference type="SAM" id="SignalP"/>
    </source>
</evidence>
<dbReference type="EMBL" id="JAUFQS010000004">
    <property type="protein sequence ID" value="MDN3686837.1"/>
    <property type="molecule type" value="Genomic_DNA"/>
</dbReference>
<dbReference type="SUPFAM" id="SSF56935">
    <property type="entry name" value="Porins"/>
    <property type="match status" value="1"/>
</dbReference>
<dbReference type="Proteomes" id="UP001236663">
    <property type="component" value="Unassembled WGS sequence"/>
</dbReference>
<evidence type="ECO:0000313" key="3">
    <source>
        <dbReference type="Proteomes" id="UP001236663"/>
    </source>
</evidence>
<feature type="signal peptide" evidence="1">
    <location>
        <begin position="1"/>
        <end position="21"/>
    </location>
</feature>
<feature type="chain" id="PRO_5045565665" evidence="1">
    <location>
        <begin position="22"/>
        <end position="388"/>
    </location>
</feature>
<evidence type="ECO:0000313" key="2">
    <source>
        <dbReference type="EMBL" id="MDN3686837.1"/>
    </source>
</evidence>
<proteinExistence type="predicted"/>
<gene>
    <name evidence="2" type="ORF">QWZ15_03245</name>
</gene>